<keyword evidence="7 10" id="KW-1133">Transmembrane helix</keyword>
<feature type="transmembrane region" description="Helical" evidence="10">
    <location>
        <begin position="133"/>
        <end position="154"/>
    </location>
</feature>
<dbReference type="Proteomes" id="UP001221898">
    <property type="component" value="Unassembled WGS sequence"/>
</dbReference>
<keyword evidence="8 10" id="KW-0472">Membrane</keyword>
<dbReference type="Pfam" id="PF00822">
    <property type="entry name" value="PMP22_Claudin"/>
    <property type="match status" value="1"/>
</dbReference>
<dbReference type="InterPro" id="IPR004031">
    <property type="entry name" value="PMP22/EMP/MP20/Claudin"/>
</dbReference>
<keyword evidence="5 10" id="KW-0812">Transmembrane</keyword>
<feature type="transmembrane region" description="Helical" evidence="10">
    <location>
        <begin position="174"/>
        <end position="197"/>
    </location>
</feature>
<feature type="transmembrane region" description="Helical" evidence="10">
    <location>
        <begin position="12"/>
        <end position="33"/>
    </location>
</feature>
<evidence type="ECO:0000256" key="5">
    <source>
        <dbReference type="ARBA" id="ARBA00022692"/>
    </source>
</evidence>
<evidence type="ECO:0000256" key="2">
    <source>
        <dbReference type="ARBA" id="ARBA00004435"/>
    </source>
</evidence>
<name>A0AAD7T0N0_9TELE</name>
<evidence type="ECO:0000256" key="8">
    <source>
        <dbReference type="ARBA" id="ARBA00023136"/>
    </source>
</evidence>
<dbReference type="Gene3D" id="1.20.140.150">
    <property type="match status" value="1"/>
</dbReference>
<keyword evidence="12" id="KW-1185">Reference proteome</keyword>
<organism evidence="11 12">
    <name type="scientific">Aldrovandia affinis</name>
    <dbReference type="NCBI Taxonomy" id="143900"/>
    <lineage>
        <taxon>Eukaryota</taxon>
        <taxon>Metazoa</taxon>
        <taxon>Chordata</taxon>
        <taxon>Craniata</taxon>
        <taxon>Vertebrata</taxon>
        <taxon>Euteleostomi</taxon>
        <taxon>Actinopterygii</taxon>
        <taxon>Neopterygii</taxon>
        <taxon>Teleostei</taxon>
        <taxon>Notacanthiformes</taxon>
        <taxon>Halosauridae</taxon>
        <taxon>Aldrovandia</taxon>
    </lineage>
</organism>
<evidence type="ECO:0000256" key="6">
    <source>
        <dbReference type="ARBA" id="ARBA00022949"/>
    </source>
</evidence>
<keyword evidence="6" id="KW-0965">Cell junction</keyword>
<comment type="subcellular location">
    <subcellularLocation>
        <location evidence="2">Cell junction</location>
        <location evidence="2">Tight junction</location>
    </subcellularLocation>
    <subcellularLocation>
        <location evidence="1">Membrane</location>
        <topology evidence="1">Multi-pass membrane protein</topology>
    </subcellularLocation>
</comment>
<dbReference type="PRINTS" id="PR01872">
    <property type="entry name" value="CLAUDIN12"/>
</dbReference>
<dbReference type="InterPro" id="IPR017974">
    <property type="entry name" value="Claudin_CS"/>
</dbReference>
<feature type="transmembrane region" description="Helical" evidence="10">
    <location>
        <begin position="85"/>
        <end position="103"/>
    </location>
</feature>
<evidence type="ECO:0000313" key="11">
    <source>
        <dbReference type="EMBL" id="KAJ8411622.1"/>
    </source>
</evidence>
<dbReference type="EMBL" id="JAINUG010000022">
    <property type="protein sequence ID" value="KAJ8411622.1"/>
    <property type="molecule type" value="Genomic_DNA"/>
</dbReference>
<comment type="similarity">
    <text evidence="3">Belongs to the claudin family.</text>
</comment>
<feature type="region of interest" description="Disordered" evidence="9">
    <location>
        <begin position="326"/>
        <end position="348"/>
    </location>
</feature>
<keyword evidence="4" id="KW-0796">Tight junction</keyword>
<dbReference type="GO" id="GO:0005886">
    <property type="term" value="C:plasma membrane"/>
    <property type="evidence" value="ECO:0007669"/>
    <property type="project" value="TreeGrafter"/>
</dbReference>
<dbReference type="PANTHER" id="PTHR16703:SF3">
    <property type="entry name" value="CLAUDIN-12"/>
    <property type="match status" value="1"/>
</dbReference>
<dbReference type="GO" id="GO:0005923">
    <property type="term" value="C:bicellular tight junction"/>
    <property type="evidence" value="ECO:0007669"/>
    <property type="project" value="UniProtKB-SubCell"/>
</dbReference>
<comment type="caution">
    <text evidence="11">The sequence shown here is derived from an EMBL/GenBank/DDBJ whole genome shotgun (WGS) entry which is preliminary data.</text>
</comment>
<evidence type="ECO:0000256" key="10">
    <source>
        <dbReference type="SAM" id="Phobius"/>
    </source>
</evidence>
<protein>
    <recommendedName>
        <fullName evidence="13">Claudin 12</fullName>
    </recommendedName>
</protein>
<dbReference type="PANTHER" id="PTHR16703">
    <property type="entry name" value="CLAUDIN-12"/>
    <property type="match status" value="1"/>
</dbReference>
<reference evidence="11" key="1">
    <citation type="journal article" date="2023" name="Science">
        <title>Genome structures resolve the early diversification of teleost fishes.</title>
        <authorList>
            <person name="Parey E."/>
            <person name="Louis A."/>
            <person name="Montfort J."/>
            <person name="Bouchez O."/>
            <person name="Roques C."/>
            <person name="Iampietro C."/>
            <person name="Lluch J."/>
            <person name="Castinel A."/>
            <person name="Donnadieu C."/>
            <person name="Desvignes T."/>
            <person name="Floi Bucao C."/>
            <person name="Jouanno E."/>
            <person name="Wen M."/>
            <person name="Mejri S."/>
            <person name="Dirks R."/>
            <person name="Jansen H."/>
            <person name="Henkel C."/>
            <person name="Chen W.J."/>
            <person name="Zahm M."/>
            <person name="Cabau C."/>
            <person name="Klopp C."/>
            <person name="Thompson A.W."/>
            <person name="Robinson-Rechavi M."/>
            <person name="Braasch I."/>
            <person name="Lecointre G."/>
            <person name="Bobe J."/>
            <person name="Postlethwait J.H."/>
            <person name="Berthelot C."/>
            <person name="Roest Crollius H."/>
            <person name="Guiguen Y."/>
        </authorList>
    </citation>
    <scope>NUCLEOTIDE SEQUENCE</scope>
    <source>
        <strain evidence="11">NC1722</strain>
    </source>
</reference>
<evidence type="ECO:0008006" key="13">
    <source>
        <dbReference type="Google" id="ProtNLM"/>
    </source>
</evidence>
<evidence type="ECO:0000256" key="4">
    <source>
        <dbReference type="ARBA" id="ARBA00022427"/>
    </source>
</evidence>
<evidence type="ECO:0000256" key="7">
    <source>
        <dbReference type="ARBA" id="ARBA00022989"/>
    </source>
</evidence>
<sequence length="348" mass="37896">MSCRDIHATTVFAFIIAVVSVAGLLVATLIPQWRVTRLVTFNRNAKNVTVYDGLWAKCVRQDGGSSCYFYDTEWYTRVDQLDLRVLQFALPLSILFSTLSLLLSMCGMCKTACCSDAPEDTTKSKCLVNSSGCHLVAGMFFFLAGGIAMAPSVWFLFYTKAMNRKYDNVFSDDFAVYVAIGCSGGLLLAALLLFMWYCMCKRLPSPFWLPFPTMSHSFSMQPLTANGYAPAVCTPQAYAPQAYAPQVYAPSVLDAQAYSQAQYAPSMGPQPPPHVFMSQVSAPDGYGSEAGTSYAGTSYAAHSYAPSQAYGSSYGGPPLLHAVQAVRHRDRHSRGDAGVLKPPAFLSF</sequence>
<evidence type="ECO:0000313" key="12">
    <source>
        <dbReference type="Proteomes" id="UP001221898"/>
    </source>
</evidence>
<proteinExistence type="inferred from homology"/>
<evidence type="ECO:0000256" key="3">
    <source>
        <dbReference type="ARBA" id="ARBA00008295"/>
    </source>
</evidence>
<dbReference type="PROSITE" id="PS01346">
    <property type="entry name" value="CLAUDIN"/>
    <property type="match status" value="1"/>
</dbReference>
<evidence type="ECO:0000256" key="9">
    <source>
        <dbReference type="SAM" id="MobiDB-lite"/>
    </source>
</evidence>
<evidence type="ECO:0000256" key="1">
    <source>
        <dbReference type="ARBA" id="ARBA00004141"/>
    </source>
</evidence>
<dbReference type="AlphaFoldDB" id="A0AAD7T0N0"/>
<dbReference type="InterPro" id="IPR013287">
    <property type="entry name" value="Claudin12"/>
</dbReference>
<accession>A0AAD7T0N0</accession>
<gene>
    <name evidence="11" type="ORF">AAFF_G00164300</name>
</gene>